<reference evidence="3 4" key="1">
    <citation type="journal article" date="2016" name="Mol. Biol. Evol.">
        <title>Comparative Genomics of Early-Diverging Mushroom-Forming Fungi Provides Insights into the Origins of Lignocellulose Decay Capabilities.</title>
        <authorList>
            <person name="Nagy L.G."/>
            <person name="Riley R."/>
            <person name="Tritt A."/>
            <person name="Adam C."/>
            <person name="Daum C."/>
            <person name="Floudas D."/>
            <person name="Sun H."/>
            <person name="Yadav J.S."/>
            <person name="Pangilinan J."/>
            <person name="Larsson K.H."/>
            <person name="Matsuura K."/>
            <person name="Barry K."/>
            <person name="Labutti K."/>
            <person name="Kuo R."/>
            <person name="Ohm R.A."/>
            <person name="Bhattacharya S.S."/>
            <person name="Shirouzu T."/>
            <person name="Yoshinaga Y."/>
            <person name="Martin F.M."/>
            <person name="Grigoriev I.V."/>
            <person name="Hibbett D.S."/>
        </authorList>
    </citation>
    <scope>NUCLEOTIDE SEQUENCE [LARGE SCALE GENOMIC DNA]</scope>
    <source>
        <strain evidence="3 4">TUFC12733</strain>
    </source>
</reference>
<dbReference type="Proteomes" id="UP000076738">
    <property type="component" value="Unassembled WGS sequence"/>
</dbReference>
<keyword evidence="4" id="KW-1185">Reference proteome</keyword>
<dbReference type="EMBL" id="KV417353">
    <property type="protein sequence ID" value="KZO90055.1"/>
    <property type="molecule type" value="Genomic_DNA"/>
</dbReference>
<proteinExistence type="predicted"/>
<name>A0A167G0P2_CALVF</name>
<evidence type="ECO:0000313" key="3">
    <source>
        <dbReference type="EMBL" id="KZO90055.1"/>
    </source>
</evidence>
<feature type="region of interest" description="Disordered" evidence="1">
    <location>
        <begin position="74"/>
        <end position="96"/>
    </location>
</feature>
<dbReference type="PANTHER" id="PTHR33047:SF8">
    <property type="entry name" value="REGULATOR OF RDNA TRANSCRIPTION PROTEIN 15"/>
    <property type="match status" value="1"/>
</dbReference>
<sequence length="96" mass="10401">MLSCAGTTVIQPGPSQSFSRSYGSILPTSLVYIVPSTRGCSPRRPAAVMSTTRCENYSFPWIFKDCQERTGPGKSAELLQPFNPSSGQTDFRATSC</sequence>
<dbReference type="OrthoDB" id="2387577at2759"/>
<evidence type="ECO:0000256" key="1">
    <source>
        <dbReference type="SAM" id="MobiDB-lite"/>
    </source>
</evidence>
<organism evidence="3 4">
    <name type="scientific">Calocera viscosa (strain TUFC12733)</name>
    <dbReference type="NCBI Taxonomy" id="1330018"/>
    <lineage>
        <taxon>Eukaryota</taxon>
        <taxon>Fungi</taxon>
        <taxon>Dikarya</taxon>
        <taxon>Basidiomycota</taxon>
        <taxon>Agaricomycotina</taxon>
        <taxon>Dacrymycetes</taxon>
        <taxon>Dacrymycetales</taxon>
        <taxon>Dacrymycetaceae</taxon>
        <taxon>Calocera</taxon>
    </lineage>
</organism>
<gene>
    <name evidence="3" type="ORF">CALVIDRAFT_551697</name>
    <name evidence="2" type="ORF">CALVIDRAFT_551782</name>
</gene>
<feature type="compositionally biased region" description="Polar residues" evidence="1">
    <location>
        <begin position="82"/>
        <end position="96"/>
    </location>
</feature>
<dbReference type="AlphaFoldDB" id="A0A167G0P2"/>
<dbReference type="EMBL" id="KV417368">
    <property type="protein sequence ID" value="KZO89736.1"/>
    <property type="molecule type" value="Genomic_DNA"/>
</dbReference>
<protein>
    <submittedName>
        <fullName evidence="3">Uncharacterized protein</fullName>
    </submittedName>
</protein>
<evidence type="ECO:0000313" key="4">
    <source>
        <dbReference type="Proteomes" id="UP000076738"/>
    </source>
</evidence>
<evidence type="ECO:0000313" key="2">
    <source>
        <dbReference type="EMBL" id="KZO89736.1"/>
    </source>
</evidence>
<dbReference type="InterPro" id="IPR052997">
    <property type="entry name" value="RRT15-like"/>
</dbReference>
<accession>A0A167G0P2</accession>
<feature type="region of interest" description="Disordered" evidence="1">
    <location>
        <begin position="1"/>
        <end position="20"/>
    </location>
</feature>
<dbReference type="PANTHER" id="PTHR33047">
    <property type="entry name" value="PROTEIN TAR1"/>
    <property type="match status" value="1"/>
</dbReference>
<dbReference type="STRING" id="1330018.A0A167G0P2"/>